<proteinExistence type="predicted"/>
<dbReference type="SUPFAM" id="SSF81383">
    <property type="entry name" value="F-box domain"/>
    <property type="match status" value="1"/>
</dbReference>
<reference evidence="3 4" key="1">
    <citation type="submission" date="2024-11" db="EMBL/GenBank/DDBJ databases">
        <title>A near-complete genome assembly of Cinchona calisaya.</title>
        <authorList>
            <person name="Lian D.C."/>
            <person name="Zhao X.W."/>
            <person name="Wei L."/>
        </authorList>
    </citation>
    <scope>NUCLEOTIDE SEQUENCE [LARGE SCALE GENOMIC DNA]</scope>
    <source>
        <tissue evidence="3">Nenye</tissue>
    </source>
</reference>
<dbReference type="PROSITE" id="PS50181">
    <property type="entry name" value="FBOX"/>
    <property type="match status" value="1"/>
</dbReference>
<keyword evidence="4" id="KW-1185">Reference proteome</keyword>
<feature type="compositionally biased region" description="Basic and acidic residues" evidence="1">
    <location>
        <begin position="1"/>
        <end position="13"/>
    </location>
</feature>
<dbReference type="InterPro" id="IPR001810">
    <property type="entry name" value="F-box_dom"/>
</dbReference>
<dbReference type="Pfam" id="PF00646">
    <property type="entry name" value="F-box"/>
    <property type="match status" value="1"/>
</dbReference>
<organism evidence="3 4">
    <name type="scientific">Cinchona calisaya</name>
    <dbReference type="NCBI Taxonomy" id="153742"/>
    <lineage>
        <taxon>Eukaryota</taxon>
        <taxon>Viridiplantae</taxon>
        <taxon>Streptophyta</taxon>
        <taxon>Embryophyta</taxon>
        <taxon>Tracheophyta</taxon>
        <taxon>Spermatophyta</taxon>
        <taxon>Magnoliopsida</taxon>
        <taxon>eudicotyledons</taxon>
        <taxon>Gunneridae</taxon>
        <taxon>Pentapetalae</taxon>
        <taxon>asterids</taxon>
        <taxon>lamiids</taxon>
        <taxon>Gentianales</taxon>
        <taxon>Rubiaceae</taxon>
        <taxon>Cinchonoideae</taxon>
        <taxon>Cinchoneae</taxon>
        <taxon>Cinchona</taxon>
    </lineage>
</organism>
<dbReference type="InterPro" id="IPR050796">
    <property type="entry name" value="SCF_F-box_component"/>
</dbReference>
<dbReference type="SMART" id="SM00256">
    <property type="entry name" value="FBOX"/>
    <property type="match status" value="1"/>
</dbReference>
<dbReference type="Pfam" id="PF07734">
    <property type="entry name" value="FBA_1"/>
    <property type="match status" value="1"/>
</dbReference>
<protein>
    <recommendedName>
        <fullName evidence="2">F-box domain-containing protein</fullName>
    </recommendedName>
</protein>
<dbReference type="SUPFAM" id="SSF50965">
    <property type="entry name" value="Galactose oxidase, central domain"/>
    <property type="match status" value="1"/>
</dbReference>
<dbReference type="InterPro" id="IPR011043">
    <property type="entry name" value="Gal_Oxase/kelch_b-propeller"/>
</dbReference>
<dbReference type="PANTHER" id="PTHR31672">
    <property type="entry name" value="BNACNNG10540D PROTEIN"/>
    <property type="match status" value="1"/>
</dbReference>
<name>A0ABD2YIU4_9GENT</name>
<feature type="region of interest" description="Disordered" evidence="1">
    <location>
        <begin position="1"/>
        <end position="24"/>
    </location>
</feature>
<evidence type="ECO:0000313" key="4">
    <source>
        <dbReference type="Proteomes" id="UP001630127"/>
    </source>
</evidence>
<dbReference type="InterPro" id="IPR036047">
    <property type="entry name" value="F-box-like_dom_sf"/>
</dbReference>
<dbReference type="PANTHER" id="PTHR31672:SF13">
    <property type="entry name" value="F-BOX PROTEIN CPR30-LIKE"/>
    <property type="match status" value="1"/>
</dbReference>
<evidence type="ECO:0000259" key="2">
    <source>
        <dbReference type="PROSITE" id="PS50181"/>
    </source>
</evidence>
<gene>
    <name evidence="3" type="ORF">ACH5RR_031639</name>
</gene>
<dbReference type="AlphaFoldDB" id="A0ABD2YIU4"/>
<dbReference type="InterPro" id="IPR006527">
    <property type="entry name" value="F-box-assoc_dom_typ1"/>
</dbReference>
<evidence type="ECO:0000313" key="3">
    <source>
        <dbReference type="EMBL" id="KAL3506257.1"/>
    </source>
</evidence>
<evidence type="ECO:0000256" key="1">
    <source>
        <dbReference type="SAM" id="MobiDB-lite"/>
    </source>
</evidence>
<dbReference type="Gene3D" id="1.20.1280.50">
    <property type="match status" value="1"/>
</dbReference>
<dbReference type="CDD" id="cd22157">
    <property type="entry name" value="F-box_AtFBW1-like"/>
    <property type="match status" value="1"/>
</dbReference>
<sequence length="397" mass="45365">MEIKDSGGSDKEFPSPSTQNNSEPLILPDLPFEVIIEILLRLPVKSLLKFKCVSKSWLSLISSPQFIKRQFSCFSTSENKQKLLIVGWDERNSYLKHCSLTSLLYDDQPTDIVEVDYLPMERLSRYLIILGCCNGLVCIEFMSIDVLLWNPATRKSKMLPRFISQLDLEDYYITYSFGYDEMNDDYKVVAVVCSLDEDYNPSASDVMVYSVKTESWRNIGEFQGGFPKFGYLGRSFVNGKLHWALEKADCKSVVFLDLATETFGSLDLVETHGGAMTMVYDFFRPELTTFGGSLCLLCRSYRNSFTDVWVMKEYGVTKSWIKLLTISIDDHLTNFFRPFYIPGNDSRFLGVLRNELRLYDSKDGSFRLLPSPVNSRVAGVYVESLVSPNSIDAPERQ</sequence>
<dbReference type="Proteomes" id="UP001630127">
    <property type="component" value="Unassembled WGS sequence"/>
</dbReference>
<dbReference type="EMBL" id="JBJUIK010000013">
    <property type="protein sequence ID" value="KAL3506257.1"/>
    <property type="molecule type" value="Genomic_DNA"/>
</dbReference>
<feature type="domain" description="F-box" evidence="2">
    <location>
        <begin position="24"/>
        <end position="70"/>
    </location>
</feature>
<accession>A0ABD2YIU4</accession>
<dbReference type="InterPro" id="IPR017451">
    <property type="entry name" value="F-box-assoc_interact_dom"/>
</dbReference>
<comment type="caution">
    <text evidence="3">The sequence shown here is derived from an EMBL/GenBank/DDBJ whole genome shotgun (WGS) entry which is preliminary data.</text>
</comment>
<dbReference type="NCBIfam" id="TIGR01640">
    <property type="entry name" value="F_box_assoc_1"/>
    <property type="match status" value="1"/>
</dbReference>